<dbReference type="PANTHER" id="PTHR43872">
    <property type="entry name" value="MONOOXYGENASE, PUTATIVE (AFU_ORTHOLOGUE AFUA_8G02570)-RELATED"/>
    <property type="match status" value="1"/>
</dbReference>
<dbReference type="InterPro" id="IPR020946">
    <property type="entry name" value="Flavin_mOase-like"/>
</dbReference>
<evidence type="ECO:0000256" key="5">
    <source>
        <dbReference type="ARBA" id="ARBA00023033"/>
    </source>
</evidence>
<keyword evidence="3" id="KW-0274">FAD</keyword>
<sequence>MAATNVEDHDIIILGAGLSGINAAHLLRLQIPHRSFTILDARDRIGGTWTFFRFPGFRSDSSMSSFGLKWHVWPHANKVGSAEQIAAYLESAVDAEPGLREKIRLNHHVVSLDWKTERARWRLEVETGGKKVLMDAKFIIGCTGYYDYQKPMEADIPGLANFKGEVVHTQFWPDALDVSDKRVAIIGSGATTVTVLPELVKTAAHVTQVQRSPSYVASIPTVSNFEEFLKRFLPASWVHLMTWWLNTAFELFITEFMLACPRLTRFVLRRDMKSLLPKDVDVDVHFNPSYAPMTQRLCMTPNGEYFDALKRDNCDIVTDEIKTVTSDAIILQSGQKVDADIIITATGLRLQLLGGLIPQVDGKPIHSGDEFTWRGCMLTGLPNMAFIIGYVTSSWTVGSDLMSKIIIKLLRHMEKRHADVAVPHMDEAEAKVAERKLAVDLTANYIVKASDRVPKVTGKGVWYGRKNIAKDTWALLFGSMDEGMVFRGPGIEDTKKAR</sequence>
<dbReference type="InterPro" id="IPR051820">
    <property type="entry name" value="FAD-binding_MO"/>
</dbReference>
<dbReference type="Pfam" id="PF00743">
    <property type="entry name" value="FMO-like"/>
    <property type="match status" value="1"/>
</dbReference>
<keyword evidence="2" id="KW-0285">Flavoprotein</keyword>
<organism evidence="6 7">
    <name type="scientific">Sarocladium strictum</name>
    <name type="common">Black bundle disease fungus</name>
    <name type="synonym">Acremonium strictum</name>
    <dbReference type="NCBI Taxonomy" id="5046"/>
    <lineage>
        <taxon>Eukaryota</taxon>
        <taxon>Fungi</taxon>
        <taxon>Dikarya</taxon>
        <taxon>Ascomycota</taxon>
        <taxon>Pezizomycotina</taxon>
        <taxon>Sordariomycetes</taxon>
        <taxon>Hypocreomycetidae</taxon>
        <taxon>Hypocreales</taxon>
        <taxon>Sarocladiaceae</taxon>
        <taxon>Sarocladium</taxon>
    </lineage>
</organism>
<dbReference type="Gene3D" id="3.50.50.60">
    <property type="entry name" value="FAD/NAD(P)-binding domain"/>
    <property type="match status" value="3"/>
</dbReference>
<evidence type="ECO:0000313" key="6">
    <source>
        <dbReference type="EMBL" id="KAK0391932.1"/>
    </source>
</evidence>
<accession>A0AA39GTS5</accession>
<comment type="caution">
    <text evidence="6">The sequence shown here is derived from an EMBL/GenBank/DDBJ whole genome shotgun (WGS) entry which is preliminary data.</text>
</comment>
<reference evidence="6" key="1">
    <citation type="submission" date="2022-10" db="EMBL/GenBank/DDBJ databases">
        <title>Determination and structural analysis of whole genome sequence of Sarocladium strictum F4-1.</title>
        <authorList>
            <person name="Hu L."/>
            <person name="Jiang Y."/>
        </authorList>
    </citation>
    <scope>NUCLEOTIDE SEQUENCE</scope>
    <source>
        <strain evidence="6">F4-1</strain>
    </source>
</reference>
<dbReference type="Pfam" id="PF13450">
    <property type="entry name" value="NAD_binding_8"/>
    <property type="match status" value="1"/>
</dbReference>
<comment type="cofactor">
    <cofactor evidence="1">
        <name>FAD</name>
        <dbReference type="ChEBI" id="CHEBI:57692"/>
    </cofactor>
</comment>
<keyword evidence="7" id="KW-1185">Reference proteome</keyword>
<protein>
    <submittedName>
        <fullName evidence="6">Uncharacterized protein</fullName>
    </submittedName>
</protein>
<evidence type="ECO:0000256" key="4">
    <source>
        <dbReference type="ARBA" id="ARBA00023002"/>
    </source>
</evidence>
<dbReference type="SUPFAM" id="SSF51905">
    <property type="entry name" value="FAD/NAD(P)-binding domain"/>
    <property type="match status" value="1"/>
</dbReference>
<keyword evidence="4" id="KW-0560">Oxidoreductase</keyword>
<evidence type="ECO:0000256" key="3">
    <source>
        <dbReference type="ARBA" id="ARBA00022827"/>
    </source>
</evidence>
<keyword evidence="5" id="KW-0503">Monooxygenase</keyword>
<dbReference type="PANTHER" id="PTHR43872:SF1">
    <property type="entry name" value="MONOOXYGENASE, PUTATIVE (AFU_ORTHOLOGUE AFUA_8G02570)-RELATED"/>
    <property type="match status" value="1"/>
</dbReference>
<evidence type="ECO:0000313" key="7">
    <source>
        <dbReference type="Proteomes" id="UP001175261"/>
    </source>
</evidence>
<proteinExistence type="predicted"/>
<evidence type="ECO:0000256" key="1">
    <source>
        <dbReference type="ARBA" id="ARBA00001974"/>
    </source>
</evidence>
<dbReference type="InterPro" id="IPR036188">
    <property type="entry name" value="FAD/NAD-bd_sf"/>
</dbReference>
<dbReference type="Proteomes" id="UP001175261">
    <property type="component" value="Unassembled WGS sequence"/>
</dbReference>
<dbReference type="AlphaFoldDB" id="A0AA39GTS5"/>
<dbReference type="GO" id="GO:0004499">
    <property type="term" value="F:N,N-dimethylaniline monooxygenase activity"/>
    <property type="evidence" value="ECO:0007669"/>
    <property type="project" value="InterPro"/>
</dbReference>
<name>A0AA39GTS5_SARSR</name>
<dbReference type="GO" id="GO:0050660">
    <property type="term" value="F:flavin adenine dinucleotide binding"/>
    <property type="evidence" value="ECO:0007669"/>
    <property type="project" value="InterPro"/>
</dbReference>
<dbReference type="EMBL" id="JAPDFR010000001">
    <property type="protein sequence ID" value="KAK0391932.1"/>
    <property type="molecule type" value="Genomic_DNA"/>
</dbReference>
<gene>
    <name evidence="6" type="ORF">NLU13_1430</name>
</gene>
<dbReference type="GO" id="GO:0050661">
    <property type="term" value="F:NADP binding"/>
    <property type="evidence" value="ECO:0007669"/>
    <property type="project" value="InterPro"/>
</dbReference>
<evidence type="ECO:0000256" key="2">
    <source>
        <dbReference type="ARBA" id="ARBA00022630"/>
    </source>
</evidence>